<proteinExistence type="predicted"/>
<reference evidence="1 2" key="1">
    <citation type="submission" date="2020-08" db="EMBL/GenBank/DDBJ databases">
        <title>Genemic of Streptomyces polyaspartic.</title>
        <authorList>
            <person name="Liu W."/>
        </authorList>
    </citation>
    <scope>NUCLEOTIDE SEQUENCE [LARGE SCALE GENOMIC DNA]</scope>
    <source>
        <strain evidence="1 2">TRM66268-LWL</strain>
    </source>
</reference>
<name>A0ABR7SYR0_9ACTN</name>
<evidence type="ECO:0000313" key="2">
    <source>
        <dbReference type="Proteomes" id="UP000642284"/>
    </source>
</evidence>
<evidence type="ECO:0000313" key="1">
    <source>
        <dbReference type="EMBL" id="MBC9719503.1"/>
    </source>
</evidence>
<organism evidence="1 2">
    <name type="scientific">Streptomyces polyasparticus</name>
    <dbReference type="NCBI Taxonomy" id="2767826"/>
    <lineage>
        <taxon>Bacteria</taxon>
        <taxon>Bacillati</taxon>
        <taxon>Actinomycetota</taxon>
        <taxon>Actinomycetes</taxon>
        <taxon>Kitasatosporales</taxon>
        <taxon>Streptomycetaceae</taxon>
        <taxon>Streptomyces</taxon>
    </lineage>
</organism>
<comment type="caution">
    <text evidence="1">The sequence shown here is derived from an EMBL/GenBank/DDBJ whole genome shotgun (WGS) entry which is preliminary data.</text>
</comment>
<keyword evidence="2" id="KW-1185">Reference proteome</keyword>
<dbReference type="RefSeq" id="WP_187819907.1">
    <property type="nucleotide sequence ID" value="NZ_JACTVJ010000045.1"/>
</dbReference>
<sequence length="65" mass="7400">MPSVIFSTPAELRSERQALLGEVGRTYEDLSERAAAYHLTPDEMSVWETIEGIDFLLDEDEDEQP</sequence>
<accession>A0ABR7SYR0</accession>
<dbReference type="Proteomes" id="UP000642284">
    <property type="component" value="Unassembled WGS sequence"/>
</dbReference>
<dbReference type="EMBL" id="JACTVJ010000045">
    <property type="protein sequence ID" value="MBC9719503.1"/>
    <property type="molecule type" value="Genomic_DNA"/>
</dbReference>
<protein>
    <submittedName>
        <fullName evidence="1">Uncharacterized protein</fullName>
    </submittedName>
</protein>
<gene>
    <name evidence="1" type="ORF">H9Y04_44090</name>
</gene>